<dbReference type="AlphaFoldDB" id="A0A848HBR4"/>
<comment type="caution">
    <text evidence="6">The sequence shown here is derived from an EMBL/GenBank/DDBJ whole genome shotgun (WGS) entry which is preliminary data.</text>
</comment>
<dbReference type="InterPro" id="IPR036390">
    <property type="entry name" value="WH_DNA-bd_sf"/>
</dbReference>
<evidence type="ECO:0000256" key="2">
    <source>
        <dbReference type="ARBA" id="ARBA00023125"/>
    </source>
</evidence>
<dbReference type="CDD" id="cd00038">
    <property type="entry name" value="CAP_ED"/>
    <property type="match status" value="1"/>
</dbReference>
<dbReference type="Gene3D" id="2.60.120.10">
    <property type="entry name" value="Jelly Rolls"/>
    <property type="match status" value="1"/>
</dbReference>
<keyword evidence="3" id="KW-0804">Transcription</keyword>
<dbReference type="RefSeq" id="WP_169421251.1">
    <property type="nucleotide sequence ID" value="NZ_JABBFX010000003.1"/>
</dbReference>
<dbReference type="SUPFAM" id="SSF51206">
    <property type="entry name" value="cAMP-binding domain-like"/>
    <property type="match status" value="1"/>
</dbReference>
<dbReference type="SUPFAM" id="SSF46785">
    <property type="entry name" value="Winged helix' DNA-binding domain"/>
    <property type="match status" value="1"/>
</dbReference>
<dbReference type="SMART" id="SM00100">
    <property type="entry name" value="cNMP"/>
    <property type="match status" value="1"/>
</dbReference>
<reference evidence="6 7" key="1">
    <citation type="submission" date="2020-04" db="EMBL/GenBank/DDBJ databases">
        <title>Ramlibacter sp. G-1-2-2 isolated from soil.</title>
        <authorList>
            <person name="Dahal R.H."/>
        </authorList>
    </citation>
    <scope>NUCLEOTIDE SEQUENCE [LARGE SCALE GENOMIC DNA]</scope>
    <source>
        <strain evidence="6 7">G-1-2-2</strain>
    </source>
</reference>
<dbReference type="InterPro" id="IPR012318">
    <property type="entry name" value="HTH_CRP"/>
</dbReference>
<evidence type="ECO:0000259" key="5">
    <source>
        <dbReference type="PROSITE" id="PS51063"/>
    </source>
</evidence>
<dbReference type="InterPro" id="IPR036388">
    <property type="entry name" value="WH-like_DNA-bd_sf"/>
</dbReference>
<evidence type="ECO:0000313" key="7">
    <source>
        <dbReference type="Proteomes" id="UP000541185"/>
    </source>
</evidence>
<keyword evidence="1" id="KW-0805">Transcription regulation</keyword>
<dbReference type="EMBL" id="JABBFX010000003">
    <property type="protein sequence ID" value="NML46939.1"/>
    <property type="molecule type" value="Genomic_DNA"/>
</dbReference>
<evidence type="ECO:0000313" key="6">
    <source>
        <dbReference type="EMBL" id="NML46939.1"/>
    </source>
</evidence>
<feature type="domain" description="HTH crp-type" evidence="5">
    <location>
        <begin position="145"/>
        <end position="215"/>
    </location>
</feature>
<name>A0A848HBR4_9BURK</name>
<dbReference type="InterPro" id="IPR000595">
    <property type="entry name" value="cNMP-bd_dom"/>
</dbReference>
<dbReference type="InterPro" id="IPR018490">
    <property type="entry name" value="cNMP-bd_dom_sf"/>
</dbReference>
<gene>
    <name evidence="6" type="ORF">HHL11_24560</name>
</gene>
<organism evidence="6 7">
    <name type="scientific">Ramlibacter agri</name>
    <dbReference type="NCBI Taxonomy" id="2728837"/>
    <lineage>
        <taxon>Bacteria</taxon>
        <taxon>Pseudomonadati</taxon>
        <taxon>Pseudomonadota</taxon>
        <taxon>Betaproteobacteria</taxon>
        <taxon>Burkholderiales</taxon>
        <taxon>Comamonadaceae</taxon>
        <taxon>Ramlibacter</taxon>
    </lineage>
</organism>
<evidence type="ECO:0000256" key="3">
    <source>
        <dbReference type="ARBA" id="ARBA00023163"/>
    </source>
</evidence>
<dbReference type="Gene3D" id="1.10.10.10">
    <property type="entry name" value="Winged helix-like DNA-binding domain superfamily/Winged helix DNA-binding domain"/>
    <property type="match status" value="1"/>
</dbReference>
<dbReference type="SMART" id="SM00419">
    <property type="entry name" value="HTH_CRP"/>
    <property type="match status" value="1"/>
</dbReference>
<keyword evidence="7" id="KW-1185">Reference proteome</keyword>
<dbReference type="Pfam" id="PF13545">
    <property type="entry name" value="HTH_Crp_2"/>
    <property type="match status" value="1"/>
</dbReference>
<keyword evidence="2" id="KW-0238">DNA-binding</keyword>
<dbReference type="InterPro" id="IPR050397">
    <property type="entry name" value="Env_Response_Regulators"/>
</dbReference>
<evidence type="ECO:0000256" key="1">
    <source>
        <dbReference type="ARBA" id="ARBA00023015"/>
    </source>
</evidence>
<dbReference type="GO" id="GO:0003700">
    <property type="term" value="F:DNA-binding transcription factor activity"/>
    <property type="evidence" value="ECO:0007669"/>
    <property type="project" value="TreeGrafter"/>
</dbReference>
<dbReference type="PANTHER" id="PTHR24567:SF68">
    <property type="entry name" value="DNA-BINDING TRANSCRIPTIONAL DUAL REGULATOR CRP"/>
    <property type="match status" value="1"/>
</dbReference>
<sequence>MNVSRNAADQERLISNLEPSIGRLAARGILRSYRKNTIILNEGEPGDSLFVLLQGQVKVYATDENGREITFGFIVAGDYFGEMSLDGGPRSASVMSIEPVLCALVPRQAVQQHLDDEPGFAIKLVTQVIRRARNATETARQMALLDVYGRVIHTLESQQGPAGLQSPVELTQITHQQIASRVGASREMVSRLLKDLEKGGYVELGVKRITLKKKLPARW</sequence>
<dbReference type="Pfam" id="PF00027">
    <property type="entry name" value="cNMP_binding"/>
    <property type="match status" value="1"/>
</dbReference>
<dbReference type="GO" id="GO:0003677">
    <property type="term" value="F:DNA binding"/>
    <property type="evidence" value="ECO:0007669"/>
    <property type="project" value="UniProtKB-KW"/>
</dbReference>
<accession>A0A848HBR4</accession>
<dbReference type="PROSITE" id="PS50042">
    <property type="entry name" value="CNMP_BINDING_3"/>
    <property type="match status" value="1"/>
</dbReference>
<protein>
    <submittedName>
        <fullName evidence="6">Crp/Fnr family transcriptional regulator</fullName>
    </submittedName>
</protein>
<proteinExistence type="predicted"/>
<dbReference type="Proteomes" id="UP000541185">
    <property type="component" value="Unassembled WGS sequence"/>
</dbReference>
<dbReference type="InterPro" id="IPR014710">
    <property type="entry name" value="RmlC-like_jellyroll"/>
</dbReference>
<dbReference type="PRINTS" id="PR00103">
    <property type="entry name" value="CAMPKINASE"/>
</dbReference>
<dbReference type="PANTHER" id="PTHR24567">
    <property type="entry name" value="CRP FAMILY TRANSCRIPTIONAL REGULATORY PROTEIN"/>
    <property type="match status" value="1"/>
</dbReference>
<dbReference type="PROSITE" id="PS51063">
    <property type="entry name" value="HTH_CRP_2"/>
    <property type="match status" value="1"/>
</dbReference>
<dbReference type="GO" id="GO:0005829">
    <property type="term" value="C:cytosol"/>
    <property type="evidence" value="ECO:0007669"/>
    <property type="project" value="TreeGrafter"/>
</dbReference>
<evidence type="ECO:0000259" key="4">
    <source>
        <dbReference type="PROSITE" id="PS50042"/>
    </source>
</evidence>
<feature type="domain" description="Cyclic nucleotide-binding" evidence="4">
    <location>
        <begin position="31"/>
        <end position="131"/>
    </location>
</feature>